<evidence type="ECO:0000313" key="1">
    <source>
        <dbReference type="EMBL" id="KPV47975.1"/>
    </source>
</evidence>
<dbReference type="SMR" id="A0A0P9DDC1"/>
<dbReference type="InterPro" id="IPR008949">
    <property type="entry name" value="Isoprenoid_synthase_dom_sf"/>
</dbReference>
<dbReference type="Gene3D" id="1.10.600.10">
    <property type="entry name" value="Farnesyl Diphosphate Synthase"/>
    <property type="match status" value="1"/>
</dbReference>
<keyword evidence="2" id="KW-1185">Reference proteome</keyword>
<feature type="non-terminal residue" evidence="1">
    <location>
        <position position="244"/>
    </location>
</feature>
<comment type="caution">
    <text evidence="1">The sequence shown here is derived from an EMBL/GenBank/DDBJ whole genome shotgun (WGS) entry which is preliminary data.</text>
</comment>
<dbReference type="EMBL" id="LJCR01003060">
    <property type="protein sequence ID" value="KPV47975.1"/>
    <property type="molecule type" value="Genomic_DNA"/>
</dbReference>
<sequence>PAWQRDDPQLTAARYLVWIFALDDLSDDWSLPLPELLARYATFRAVAAGALPPPGDGEAALLHEIVAELSVLPLWPLLAETWRASLGDILDGMAAERDPSPRASLEAYMALAHLSIGAMQDAWTVLMLLGDDTVAGQIPEITAALRAEARVIRLSNDLNSADKELLEGKQNALTVLAAHGDGRALTEAALERAIPDFHAAMARVHTASGRFERCITTTAEATVAFYRKHTFHEYDHSAEPRTEN</sequence>
<feature type="non-terminal residue" evidence="1">
    <location>
        <position position="1"/>
    </location>
</feature>
<evidence type="ECO:0008006" key="3">
    <source>
        <dbReference type="Google" id="ProtNLM"/>
    </source>
</evidence>
<reference evidence="1 2" key="1">
    <citation type="submission" date="2015-09" db="EMBL/GenBank/DDBJ databases">
        <title>Draft genome sequence of Kouleothrix aurantiaca JCM 19913.</title>
        <authorList>
            <person name="Hemp J."/>
        </authorList>
    </citation>
    <scope>NUCLEOTIDE SEQUENCE [LARGE SCALE GENOMIC DNA]</scope>
    <source>
        <strain evidence="1 2">COM-B</strain>
    </source>
</reference>
<dbReference type="Pfam" id="PF19086">
    <property type="entry name" value="Terpene_syn_C_2"/>
    <property type="match status" value="1"/>
</dbReference>
<name>A0A0P9DDC1_9CHLR</name>
<protein>
    <recommendedName>
        <fullName evidence="3">Terpene synthase</fullName>
    </recommendedName>
</protein>
<accession>A0A0P9DDC1</accession>
<evidence type="ECO:0000313" key="2">
    <source>
        <dbReference type="Proteomes" id="UP000050509"/>
    </source>
</evidence>
<gene>
    <name evidence="1" type="ORF">SE17_40565</name>
</gene>
<dbReference type="AlphaFoldDB" id="A0A0P9DDC1"/>
<dbReference type="Proteomes" id="UP000050509">
    <property type="component" value="Unassembled WGS sequence"/>
</dbReference>
<organism evidence="1 2">
    <name type="scientific">Kouleothrix aurantiaca</name>
    <dbReference type="NCBI Taxonomy" id="186479"/>
    <lineage>
        <taxon>Bacteria</taxon>
        <taxon>Bacillati</taxon>
        <taxon>Chloroflexota</taxon>
        <taxon>Chloroflexia</taxon>
        <taxon>Chloroflexales</taxon>
        <taxon>Roseiflexineae</taxon>
        <taxon>Roseiflexaceae</taxon>
        <taxon>Kouleothrix</taxon>
    </lineage>
</organism>
<dbReference type="SUPFAM" id="SSF48576">
    <property type="entry name" value="Terpenoid synthases"/>
    <property type="match status" value="1"/>
</dbReference>
<proteinExistence type="predicted"/>